<dbReference type="NCBIfam" id="NF047539">
    <property type="entry name" value="XAC2610_fam"/>
    <property type="match status" value="1"/>
</dbReference>
<proteinExistence type="predicted"/>
<keyword evidence="1" id="KW-0732">Signal</keyword>
<evidence type="ECO:0000313" key="2">
    <source>
        <dbReference type="EMBL" id="GAA4044458.1"/>
    </source>
</evidence>
<dbReference type="Pfam" id="PF01839">
    <property type="entry name" value="FG-GAP"/>
    <property type="match status" value="1"/>
</dbReference>
<comment type="caution">
    <text evidence="2">The sequence shown here is derived from an EMBL/GenBank/DDBJ whole genome shotgun (WGS) entry which is preliminary data.</text>
</comment>
<dbReference type="InterPro" id="IPR058087">
    <property type="entry name" value="XAC2610_dom"/>
</dbReference>
<dbReference type="Proteomes" id="UP001501469">
    <property type="component" value="Unassembled WGS sequence"/>
</dbReference>
<name>A0ABP7UJM4_9BACT</name>
<evidence type="ECO:0000256" key="1">
    <source>
        <dbReference type="ARBA" id="ARBA00022729"/>
    </source>
</evidence>
<evidence type="ECO:0000313" key="3">
    <source>
        <dbReference type="Proteomes" id="UP001501469"/>
    </source>
</evidence>
<organism evidence="2 3">
    <name type="scientific">Hymenobacter glaciei</name>
    <dbReference type="NCBI Taxonomy" id="877209"/>
    <lineage>
        <taxon>Bacteria</taxon>
        <taxon>Pseudomonadati</taxon>
        <taxon>Bacteroidota</taxon>
        <taxon>Cytophagia</taxon>
        <taxon>Cytophagales</taxon>
        <taxon>Hymenobacteraceae</taxon>
        <taxon>Hymenobacter</taxon>
    </lineage>
</organism>
<gene>
    <name evidence="2" type="ORF">GCM10022409_33150</name>
</gene>
<dbReference type="EMBL" id="BAABDK010000025">
    <property type="protein sequence ID" value="GAA4044458.1"/>
    <property type="molecule type" value="Genomic_DNA"/>
</dbReference>
<accession>A0ABP7UJM4</accession>
<keyword evidence="3" id="KW-1185">Reference proteome</keyword>
<dbReference type="InterPro" id="IPR028994">
    <property type="entry name" value="Integrin_alpha_N"/>
</dbReference>
<sequence>MRYTGVVGSAPIELTLVDQEYGSFEGVYAYTRFNTPIALHGTLKQGSCRLVESNSHGKATAALTIPQFTTTAQKVAGTWKNLVTGQQLPVALVRLEDEEPSSDAAEAPHELLQVTSLPNSYFKIVLTGRADAYDGHIKAVRVFDKKTNRLVQQVPVDCQSHGLYSVSVGDFNFDGYPDFSVFESSYAGPNTSSLYFLFNPVTRRYMNSGFEGTSLKFDARKKRIYENNTCCAGTSVVEAEYKLVHNRMVLVAEHCYRWDDKKRQLVERKASACR</sequence>
<protein>
    <submittedName>
        <fullName evidence="2">Uncharacterized protein</fullName>
    </submittedName>
</protein>
<dbReference type="SUPFAM" id="SSF69318">
    <property type="entry name" value="Integrin alpha N-terminal domain"/>
    <property type="match status" value="1"/>
</dbReference>
<dbReference type="InterPro" id="IPR013517">
    <property type="entry name" value="FG-GAP"/>
</dbReference>
<reference evidence="3" key="1">
    <citation type="journal article" date="2019" name="Int. J. Syst. Evol. Microbiol.">
        <title>The Global Catalogue of Microorganisms (GCM) 10K type strain sequencing project: providing services to taxonomists for standard genome sequencing and annotation.</title>
        <authorList>
            <consortium name="The Broad Institute Genomics Platform"/>
            <consortium name="The Broad Institute Genome Sequencing Center for Infectious Disease"/>
            <person name="Wu L."/>
            <person name="Ma J."/>
        </authorList>
    </citation>
    <scope>NUCLEOTIDE SEQUENCE [LARGE SCALE GENOMIC DNA]</scope>
    <source>
        <strain evidence="3">JCM 17225</strain>
    </source>
</reference>